<accession>A0A1P8WLQ0</accession>
<dbReference type="InterPro" id="IPR012341">
    <property type="entry name" value="6hp_glycosidase-like_sf"/>
</dbReference>
<gene>
    <name evidence="1" type="ORF">Fuma_04634</name>
</gene>
<keyword evidence="2" id="KW-1185">Reference proteome</keyword>
<dbReference type="InterPro" id="IPR008928">
    <property type="entry name" value="6-hairpin_glycosidase_sf"/>
</dbReference>
<dbReference type="AlphaFoldDB" id="A0A1P8WLQ0"/>
<evidence type="ECO:0000313" key="1">
    <source>
        <dbReference type="EMBL" id="APZ94982.1"/>
    </source>
</evidence>
<dbReference type="RefSeq" id="WP_077026207.1">
    <property type="nucleotide sequence ID" value="NZ_CP017641.1"/>
</dbReference>
<sequence>MFRFLPWKMIVRKAARNYGIADPSLWLARIRQFSQQSEVQEPIELLRAGIHFHARGLINTKAIQHNLDWVWPYWVERQFDPADESFVPRAFSFSHINLTHRNWTAVGLPELSLYPIVDPRGLVTPLHDGWSIDFWLTDPDGQQLIPSRTLDDDVDQSLKTDGRLAVQTNLWKSELQLRQRVEVVVEDRPGVPLKSESPAQPVLKITIDAASPAGGSLAMAIRPYNPEGVQFVDSVEALPDATGWKVNDTTQVITDRKANRLLTSHYDEGDVLYQINPAAEADQSAPPQDSATSTTMRCDQGMATAASVYDFEGDSMQLVVRVPLAAELQVQGHPQKFHPEVTWPEVMADAATLTVPDSRIQRLYDGALKTLVLLSVDDIVPGPYTYRRFWFRDACLMMNPLLSVGFVDRCRRMLNEFPSRQQHNGYFRSQEGEWDSNGQVLWILNRFRKLTHSPLTSELYGTLDKAVAWIDRKRVPADAKKRHAGLLPAGFSAEHLGPNDFYYWDDFWAEAGLRAASEIYRDAGDDAKATKASATADEIRDSIERSLQDLPTSRTQGGIPASPYRRMDAGAIGSLVADYPLQLTPPNDPRIQATIEALLQKHFHRGGFMQDMIHSGINAYLTLDIAQTLLRNGDERWRDLVDAVADLASPTGQWPEAIHPRTLGGCMGDGQHGWAAGEWVMMIRNCFVREEPDRLVIGSGLYREWFDQDTDLAFGPTLTAWGRVSVRIVQPASNPRLVIDGHWHREKPPIDVRIPGFEALQNVNDGTSIALKRQSADEFRVDERPHVPSHKDR</sequence>
<dbReference type="SUPFAM" id="SSF48208">
    <property type="entry name" value="Six-hairpin glycosidases"/>
    <property type="match status" value="1"/>
</dbReference>
<reference evidence="1 2" key="1">
    <citation type="journal article" date="2016" name="Front. Microbiol.">
        <title>Fuerstia marisgermanicae gen. nov., sp. nov., an Unusual Member of the Phylum Planctomycetes from the German Wadden Sea.</title>
        <authorList>
            <person name="Kohn T."/>
            <person name="Heuer A."/>
            <person name="Jogler M."/>
            <person name="Vollmers J."/>
            <person name="Boedeker C."/>
            <person name="Bunk B."/>
            <person name="Rast P."/>
            <person name="Borchert D."/>
            <person name="Glockner I."/>
            <person name="Freese H.M."/>
            <person name="Klenk H.P."/>
            <person name="Overmann J."/>
            <person name="Kaster A.K."/>
            <person name="Rohde M."/>
            <person name="Wiegand S."/>
            <person name="Jogler C."/>
        </authorList>
    </citation>
    <scope>NUCLEOTIDE SEQUENCE [LARGE SCALE GENOMIC DNA]</scope>
    <source>
        <strain evidence="1 2">NH11</strain>
    </source>
</reference>
<dbReference type="Gene3D" id="1.50.10.10">
    <property type="match status" value="1"/>
</dbReference>
<protein>
    <submittedName>
        <fullName evidence="1">Glucoamylase hydrolase</fullName>
    </submittedName>
</protein>
<evidence type="ECO:0000313" key="2">
    <source>
        <dbReference type="Proteomes" id="UP000187735"/>
    </source>
</evidence>
<dbReference type="STRING" id="1891926.Fuma_04634"/>
<name>A0A1P8WLQ0_9PLAN</name>
<keyword evidence="1" id="KW-0378">Hydrolase</keyword>
<dbReference type="KEGG" id="fmr:Fuma_04634"/>
<dbReference type="GO" id="GO:0016787">
    <property type="term" value="F:hydrolase activity"/>
    <property type="evidence" value="ECO:0007669"/>
    <property type="project" value="UniProtKB-KW"/>
</dbReference>
<dbReference type="GO" id="GO:0005975">
    <property type="term" value="P:carbohydrate metabolic process"/>
    <property type="evidence" value="ECO:0007669"/>
    <property type="project" value="InterPro"/>
</dbReference>
<dbReference type="EMBL" id="CP017641">
    <property type="protein sequence ID" value="APZ94982.1"/>
    <property type="molecule type" value="Genomic_DNA"/>
</dbReference>
<organism evidence="1 2">
    <name type="scientific">Fuerstiella marisgermanici</name>
    <dbReference type="NCBI Taxonomy" id="1891926"/>
    <lineage>
        <taxon>Bacteria</taxon>
        <taxon>Pseudomonadati</taxon>
        <taxon>Planctomycetota</taxon>
        <taxon>Planctomycetia</taxon>
        <taxon>Planctomycetales</taxon>
        <taxon>Planctomycetaceae</taxon>
        <taxon>Fuerstiella</taxon>
    </lineage>
</organism>
<proteinExistence type="predicted"/>
<dbReference type="Proteomes" id="UP000187735">
    <property type="component" value="Chromosome"/>
</dbReference>